<gene>
    <name evidence="3" type="ORF">ACFOOR_13340</name>
</gene>
<comment type="caution">
    <text evidence="3">The sequence shown here is derived from an EMBL/GenBank/DDBJ whole genome shotgun (WGS) entry which is preliminary data.</text>
</comment>
<reference evidence="4" key="1">
    <citation type="journal article" date="2019" name="Int. J. Syst. Evol. Microbiol.">
        <title>The Global Catalogue of Microorganisms (GCM) 10K type strain sequencing project: providing services to taxonomists for standard genome sequencing and annotation.</title>
        <authorList>
            <consortium name="The Broad Institute Genomics Platform"/>
            <consortium name="The Broad Institute Genome Sequencing Center for Infectious Disease"/>
            <person name="Wu L."/>
            <person name="Ma J."/>
        </authorList>
    </citation>
    <scope>NUCLEOTIDE SEQUENCE [LARGE SCALE GENOMIC DNA]</scope>
    <source>
        <strain evidence="4">KCTC 52487</strain>
    </source>
</reference>
<dbReference type="InterPro" id="IPR050073">
    <property type="entry name" value="2-IPM_HCS-like"/>
</dbReference>
<protein>
    <recommendedName>
        <fullName evidence="2">Pyruvate carboxyltransferase domain-containing protein</fullName>
    </recommendedName>
</protein>
<evidence type="ECO:0000313" key="4">
    <source>
        <dbReference type="Proteomes" id="UP001595379"/>
    </source>
</evidence>
<dbReference type="InterPro" id="IPR000891">
    <property type="entry name" value="PYR_CT"/>
</dbReference>
<proteinExistence type="predicted"/>
<dbReference type="RefSeq" id="WP_343163084.1">
    <property type="nucleotide sequence ID" value="NZ_JBHRSV010000028.1"/>
</dbReference>
<dbReference type="SUPFAM" id="SSF51569">
    <property type="entry name" value="Aldolase"/>
    <property type="match status" value="1"/>
</dbReference>
<name>A0ABV7A0A4_9PROT</name>
<feature type="domain" description="Pyruvate carboxyltransferase" evidence="2">
    <location>
        <begin position="2"/>
        <end position="252"/>
    </location>
</feature>
<dbReference type="EMBL" id="JBHRSV010000028">
    <property type="protein sequence ID" value="MFC2927094.1"/>
    <property type="molecule type" value="Genomic_DNA"/>
</dbReference>
<dbReference type="PANTHER" id="PTHR10277:SF9">
    <property type="entry name" value="2-ISOPROPYLMALATE SYNTHASE 1, CHLOROPLASTIC-RELATED"/>
    <property type="match status" value="1"/>
</dbReference>
<dbReference type="InterPro" id="IPR013785">
    <property type="entry name" value="Aldolase_TIM"/>
</dbReference>
<organism evidence="3 4">
    <name type="scientific">Hyphobacterium vulgare</name>
    <dbReference type="NCBI Taxonomy" id="1736751"/>
    <lineage>
        <taxon>Bacteria</taxon>
        <taxon>Pseudomonadati</taxon>
        <taxon>Pseudomonadota</taxon>
        <taxon>Alphaproteobacteria</taxon>
        <taxon>Maricaulales</taxon>
        <taxon>Maricaulaceae</taxon>
        <taxon>Hyphobacterium</taxon>
    </lineage>
</organism>
<evidence type="ECO:0000256" key="1">
    <source>
        <dbReference type="ARBA" id="ARBA00023211"/>
    </source>
</evidence>
<evidence type="ECO:0000259" key="2">
    <source>
        <dbReference type="PROSITE" id="PS50991"/>
    </source>
</evidence>
<dbReference type="Gene3D" id="3.20.20.70">
    <property type="entry name" value="Aldolase class I"/>
    <property type="match status" value="1"/>
</dbReference>
<sequence length="339" mass="35333">MITLVDTTLRDGSYRVGFGFTGAQTFALVQGLEAVGIPAVEVGHGLGLGACRAPGIASAEDDLTYMQAARMAARNAKVGVFAMPKFATEDDIDAAAEAGMDFIRIGMDAARYEQGEALVRRARAKGLHTLGFLMKSYTLPVEDLRIAAPRIAEWGADGFLIVDSAGGMTPDSVRAYVRAVIETTGKPCGFHGHNNLELAVGNAFAAVEAGATILDASLKGLGRSSGNASLEALTAALNRAGHDTGIDPVRLARLADKHVRNADLAEWNEADLVQGMAYVHSGMQDRIDALAAEYSLDPAALTLAAGAALGGLDLTEDQLAAIARDLAGHADTEEERAVG</sequence>
<dbReference type="Proteomes" id="UP001595379">
    <property type="component" value="Unassembled WGS sequence"/>
</dbReference>
<dbReference type="PANTHER" id="PTHR10277">
    <property type="entry name" value="HOMOCITRATE SYNTHASE-RELATED"/>
    <property type="match status" value="1"/>
</dbReference>
<dbReference type="Pfam" id="PF00682">
    <property type="entry name" value="HMGL-like"/>
    <property type="match status" value="1"/>
</dbReference>
<dbReference type="PROSITE" id="PS50991">
    <property type="entry name" value="PYR_CT"/>
    <property type="match status" value="1"/>
</dbReference>
<keyword evidence="4" id="KW-1185">Reference proteome</keyword>
<evidence type="ECO:0000313" key="3">
    <source>
        <dbReference type="EMBL" id="MFC2927094.1"/>
    </source>
</evidence>
<keyword evidence="1" id="KW-0464">Manganese</keyword>
<accession>A0ABV7A0A4</accession>
<dbReference type="NCBIfam" id="NF006049">
    <property type="entry name" value="PRK08195.1"/>
    <property type="match status" value="1"/>
</dbReference>